<evidence type="ECO:0000313" key="1">
    <source>
        <dbReference type="EMBL" id="QDT55885.1"/>
    </source>
</evidence>
<keyword evidence="2" id="KW-1185">Reference proteome</keyword>
<dbReference type="GO" id="GO:0047661">
    <property type="term" value="F:amino-acid racemase activity"/>
    <property type="evidence" value="ECO:0007669"/>
    <property type="project" value="InterPro"/>
</dbReference>
<evidence type="ECO:0000313" key="2">
    <source>
        <dbReference type="Proteomes" id="UP000315700"/>
    </source>
</evidence>
<gene>
    <name evidence="1" type="ORF">Pan44_39330</name>
</gene>
<organism evidence="1 2">
    <name type="scientific">Caulifigura coniformis</name>
    <dbReference type="NCBI Taxonomy" id="2527983"/>
    <lineage>
        <taxon>Bacteria</taxon>
        <taxon>Pseudomonadati</taxon>
        <taxon>Planctomycetota</taxon>
        <taxon>Planctomycetia</taxon>
        <taxon>Planctomycetales</taxon>
        <taxon>Planctomycetaceae</taxon>
        <taxon>Caulifigura</taxon>
    </lineage>
</organism>
<proteinExistence type="predicted"/>
<dbReference type="KEGG" id="ccos:Pan44_39330"/>
<reference evidence="1 2" key="1">
    <citation type="submission" date="2019-02" db="EMBL/GenBank/DDBJ databases">
        <title>Deep-cultivation of Planctomycetes and their phenomic and genomic characterization uncovers novel biology.</title>
        <authorList>
            <person name="Wiegand S."/>
            <person name="Jogler M."/>
            <person name="Boedeker C."/>
            <person name="Pinto D."/>
            <person name="Vollmers J."/>
            <person name="Rivas-Marin E."/>
            <person name="Kohn T."/>
            <person name="Peeters S.H."/>
            <person name="Heuer A."/>
            <person name="Rast P."/>
            <person name="Oberbeckmann S."/>
            <person name="Bunk B."/>
            <person name="Jeske O."/>
            <person name="Meyerdierks A."/>
            <person name="Storesund J.E."/>
            <person name="Kallscheuer N."/>
            <person name="Luecker S."/>
            <person name="Lage O.M."/>
            <person name="Pohl T."/>
            <person name="Merkel B.J."/>
            <person name="Hornburger P."/>
            <person name="Mueller R.-W."/>
            <person name="Bruemmer F."/>
            <person name="Labrenz M."/>
            <person name="Spormann A.M."/>
            <person name="Op den Camp H."/>
            <person name="Overmann J."/>
            <person name="Amann R."/>
            <person name="Jetten M.S.M."/>
            <person name="Mascher T."/>
            <person name="Medema M.H."/>
            <person name="Devos D.P."/>
            <person name="Kaster A.-K."/>
            <person name="Ovreas L."/>
            <person name="Rohde M."/>
            <person name="Galperin M.Y."/>
            <person name="Jogler C."/>
        </authorList>
    </citation>
    <scope>NUCLEOTIDE SEQUENCE [LARGE SCALE GENOMIC DNA]</scope>
    <source>
        <strain evidence="1 2">Pan44</strain>
    </source>
</reference>
<protein>
    <submittedName>
        <fullName evidence="1">Asp/Glu/Hydantoin racemase</fullName>
    </submittedName>
</protein>
<dbReference type="EMBL" id="CP036271">
    <property type="protein sequence ID" value="QDT55885.1"/>
    <property type="molecule type" value="Genomic_DNA"/>
</dbReference>
<name>A0A517SIE0_9PLAN</name>
<dbReference type="InterPro" id="IPR015942">
    <property type="entry name" value="Asp/Glu/hydantoin_racemase"/>
</dbReference>
<dbReference type="Proteomes" id="UP000315700">
    <property type="component" value="Chromosome"/>
</dbReference>
<dbReference type="OrthoDB" id="978447at2"/>
<dbReference type="RefSeq" id="WP_145032365.1">
    <property type="nucleotide sequence ID" value="NZ_CP036271.1"/>
</dbReference>
<sequence length="219" mass="23446">MTAGRNSEAPLVACVHATPRAIDPTEMLLKTVGPVAVHHLIDEQLLAAGDDAAGPSIFRRALQEATSLRPAVVLTTCSMYTRFLDALRQHTKPPLLGIDEPMIDHAARTGGRLGFVGSIETAVQLTAEEVLRRARAINVDADVAETLLVPRDSCDTDAGRRTLAAQIQELRSRVDHVVVVQLSLSPAVDLLTNEECRSVFTAVPFAATRIRSILGAAAT</sequence>
<dbReference type="InParanoid" id="A0A517SIE0"/>
<dbReference type="AlphaFoldDB" id="A0A517SIE0"/>
<dbReference type="Pfam" id="PF01177">
    <property type="entry name" value="Asp_Glu_race"/>
    <property type="match status" value="1"/>
</dbReference>
<accession>A0A517SIE0</accession>